<dbReference type="GO" id="GO:0004252">
    <property type="term" value="F:serine-type endopeptidase activity"/>
    <property type="evidence" value="ECO:0007669"/>
    <property type="project" value="InterPro"/>
</dbReference>
<comment type="similarity">
    <text evidence="1">Belongs to the peptidase S8 family.</text>
</comment>
<keyword evidence="3" id="KW-0472">Membrane</keyword>
<keyword evidence="3" id="KW-1133">Transmembrane helix</keyword>
<feature type="transmembrane region" description="Helical" evidence="3">
    <location>
        <begin position="130"/>
        <end position="154"/>
    </location>
</feature>
<dbReference type="InterPro" id="IPR000209">
    <property type="entry name" value="Peptidase_S8/S53_dom"/>
</dbReference>
<proteinExistence type="inferred from homology"/>
<feature type="region of interest" description="Disordered" evidence="2">
    <location>
        <begin position="101"/>
        <end position="126"/>
    </location>
</feature>
<organism evidence="5 6">
    <name type="scientific">Actinomadura verrucosospora</name>
    <dbReference type="NCBI Taxonomy" id="46165"/>
    <lineage>
        <taxon>Bacteria</taxon>
        <taxon>Bacillati</taxon>
        <taxon>Actinomycetota</taxon>
        <taxon>Actinomycetes</taxon>
        <taxon>Streptosporangiales</taxon>
        <taxon>Thermomonosporaceae</taxon>
        <taxon>Actinomadura</taxon>
    </lineage>
</organism>
<dbReference type="Proteomes" id="UP000501240">
    <property type="component" value="Chromosome"/>
</dbReference>
<accession>A0A7D3ZYZ9</accession>
<dbReference type="AlphaFoldDB" id="A0A7D3ZYZ9"/>
<gene>
    <name evidence="5" type="ORF">ACTIVE_3382</name>
</gene>
<dbReference type="EMBL" id="CP053892">
    <property type="protein sequence ID" value="QKG21744.1"/>
    <property type="molecule type" value="Genomic_DNA"/>
</dbReference>
<protein>
    <submittedName>
        <fullName evidence="5">Peptidase S8/S53 subtilisin kexin sedolisin</fullName>
    </submittedName>
</protein>
<evidence type="ECO:0000256" key="2">
    <source>
        <dbReference type="SAM" id="MobiDB-lite"/>
    </source>
</evidence>
<dbReference type="SUPFAM" id="SSF52743">
    <property type="entry name" value="Subtilisin-like"/>
    <property type="match status" value="1"/>
</dbReference>
<evidence type="ECO:0000313" key="6">
    <source>
        <dbReference type="Proteomes" id="UP000501240"/>
    </source>
</evidence>
<name>A0A7D3ZYZ9_ACTVE</name>
<feature type="domain" description="Peptidase S8/S53" evidence="4">
    <location>
        <begin position="21"/>
        <end position="74"/>
    </location>
</feature>
<dbReference type="PROSITE" id="PS51892">
    <property type="entry name" value="SUBTILASE"/>
    <property type="match status" value="1"/>
</dbReference>
<dbReference type="GO" id="GO:0006508">
    <property type="term" value="P:proteolysis"/>
    <property type="evidence" value="ECO:0007669"/>
    <property type="project" value="InterPro"/>
</dbReference>
<evidence type="ECO:0000259" key="4">
    <source>
        <dbReference type="Pfam" id="PF00082"/>
    </source>
</evidence>
<dbReference type="InterPro" id="IPR036852">
    <property type="entry name" value="Peptidase_S8/S53_dom_sf"/>
</dbReference>
<reference evidence="5 6" key="1">
    <citation type="submission" date="2020-05" db="EMBL/GenBank/DDBJ databases">
        <title>Actinomadura verrucosospora NRRL-B18236 (PFL_A860) Genome sequencing and assembly.</title>
        <authorList>
            <person name="Samborskyy M."/>
        </authorList>
    </citation>
    <scope>NUCLEOTIDE SEQUENCE [LARGE SCALE GENOMIC DNA]</scope>
    <source>
        <strain evidence="5 6">NRRL:B18236</strain>
    </source>
</reference>
<dbReference type="Pfam" id="PF00082">
    <property type="entry name" value="Peptidase_S8"/>
    <property type="match status" value="1"/>
</dbReference>
<evidence type="ECO:0000313" key="5">
    <source>
        <dbReference type="EMBL" id="QKG21744.1"/>
    </source>
</evidence>
<comment type="caution">
    <text evidence="1">Lacks conserved residue(s) required for the propagation of feature annotation.</text>
</comment>
<evidence type="ECO:0000256" key="3">
    <source>
        <dbReference type="SAM" id="Phobius"/>
    </source>
</evidence>
<keyword evidence="3" id="KW-0812">Transmembrane</keyword>
<sequence length="177" mass="18704">MLAAPSVSVGSIGKAGVFTPGGTGTSSATALTSGVVALMRSHFPDMPGREIVQRMLATARDVGPEGWDKKTGYGALIPYKALTANVPKTAPNPVYDNIQATGSGAPNNLEHARHKPARTSTHSKSDEPGYGFNGLAFIAALTLTFLSAAGIMTFHSKRRWHSLSLKRKYHGQSVTKK</sequence>
<dbReference type="Gene3D" id="3.40.50.200">
    <property type="entry name" value="Peptidase S8/S53 domain"/>
    <property type="match status" value="1"/>
</dbReference>
<keyword evidence="6" id="KW-1185">Reference proteome</keyword>
<evidence type="ECO:0000256" key="1">
    <source>
        <dbReference type="PROSITE-ProRule" id="PRU01240"/>
    </source>
</evidence>